<dbReference type="Proteomes" id="UP001152759">
    <property type="component" value="Chromosome 3"/>
</dbReference>
<feature type="compositionally biased region" description="Polar residues" evidence="1">
    <location>
        <begin position="795"/>
        <end position="811"/>
    </location>
</feature>
<evidence type="ECO:0000256" key="1">
    <source>
        <dbReference type="SAM" id="MobiDB-lite"/>
    </source>
</evidence>
<feature type="compositionally biased region" description="Polar residues" evidence="1">
    <location>
        <begin position="243"/>
        <end position="252"/>
    </location>
</feature>
<feature type="compositionally biased region" description="Low complexity" evidence="1">
    <location>
        <begin position="222"/>
        <end position="231"/>
    </location>
</feature>
<feature type="region of interest" description="Disordered" evidence="1">
    <location>
        <begin position="1334"/>
        <end position="1387"/>
    </location>
</feature>
<feature type="region of interest" description="Disordered" evidence="1">
    <location>
        <begin position="1515"/>
        <end position="1653"/>
    </location>
</feature>
<feature type="compositionally biased region" description="Low complexity" evidence="1">
    <location>
        <begin position="1693"/>
        <end position="1710"/>
    </location>
</feature>
<evidence type="ECO:0000313" key="3">
    <source>
        <dbReference type="EMBL" id="CAH0385972.1"/>
    </source>
</evidence>
<feature type="region of interest" description="Disordered" evidence="1">
    <location>
        <begin position="385"/>
        <end position="455"/>
    </location>
</feature>
<feature type="compositionally biased region" description="Polar residues" evidence="1">
    <location>
        <begin position="1626"/>
        <end position="1646"/>
    </location>
</feature>
<feature type="region of interest" description="Disordered" evidence="1">
    <location>
        <begin position="484"/>
        <end position="514"/>
    </location>
</feature>
<dbReference type="EMBL" id="OU963864">
    <property type="protein sequence ID" value="CAH0385972.1"/>
    <property type="molecule type" value="Genomic_DNA"/>
</dbReference>
<feature type="compositionally biased region" description="Polar residues" evidence="1">
    <location>
        <begin position="1740"/>
        <end position="1754"/>
    </location>
</feature>
<proteinExistence type="predicted"/>
<feature type="compositionally biased region" description="Low complexity" evidence="1">
    <location>
        <begin position="415"/>
        <end position="439"/>
    </location>
</feature>
<feature type="region of interest" description="Disordered" evidence="1">
    <location>
        <begin position="651"/>
        <end position="838"/>
    </location>
</feature>
<name>A0A9P0EZV0_BEMTA</name>
<feature type="compositionally biased region" description="Low complexity" evidence="1">
    <location>
        <begin position="2006"/>
        <end position="2072"/>
    </location>
</feature>
<organism evidence="3 4">
    <name type="scientific">Bemisia tabaci</name>
    <name type="common">Sweetpotato whitefly</name>
    <name type="synonym">Aleurodes tabaci</name>
    <dbReference type="NCBI Taxonomy" id="7038"/>
    <lineage>
        <taxon>Eukaryota</taxon>
        <taxon>Metazoa</taxon>
        <taxon>Ecdysozoa</taxon>
        <taxon>Arthropoda</taxon>
        <taxon>Hexapoda</taxon>
        <taxon>Insecta</taxon>
        <taxon>Pterygota</taxon>
        <taxon>Neoptera</taxon>
        <taxon>Paraneoptera</taxon>
        <taxon>Hemiptera</taxon>
        <taxon>Sternorrhyncha</taxon>
        <taxon>Aleyrodoidea</taxon>
        <taxon>Aleyrodidae</taxon>
        <taxon>Aleyrodinae</taxon>
        <taxon>Bemisia</taxon>
    </lineage>
</organism>
<feature type="compositionally biased region" description="Polar residues" evidence="1">
    <location>
        <begin position="620"/>
        <end position="639"/>
    </location>
</feature>
<dbReference type="GO" id="GO:0003713">
    <property type="term" value="F:transcription coactivator activity"/>
    <property type="evidence" value="ECO:0007669"/>
    <property type="project" value="InterPro"/>
</dbReference>
<dbReference type="Pfam" id="PF13820">
    <property type="entry name" value="NCOA6_TRADD-N"/>
    <property type="match status" value="1"/>
</dbReference>
<dbReference type="GO" id="GO:0035097">
    <property type="term" value="C:histone methyltransferase complex"/>
    <property type="evidence" value="ECO:0007669"/>
    <property type="project" value="TreeGrafter"/>
</dbReference>
<evidence type="ECO:0000313" key="4">
    <source>
        <dbReference type="Proteomes" id="UP001152759"/>
    </source>
</evidence>
<dbReference type="KEGG" id="btab:109039092"/>
<feature type="region of interest" description="Disordered" evidence="1">
    <location>
        <begin position="1831"/>
        <end position="1912"/>
    </location>
</feature>
<feature type="compositionally biased region" description="Polar residues" evidence="1">
    <location>
        <begin position="440"/>
        <end position="455"/>
    </location>
</feature>
<feature type="compositionally biased region" description="Polar residues" evidence="1">
    <location>
        <begin position="1711"/>
        <end position="1726"/>
    </location>
</feature>
<dbReference type="PANTHER" id="PTHR15690:SF0">
    <property type="entry name" value="NUCLEAR RECEPTOR COACTIVATOR 6"/>
    <property type="match status" value="1"/>
</dbReference>
<dbReference type="GO" id="GO:0005667">
    <property type="term" value="C:transcription regulator complex"/>
    <property type="evidence" value="ECO:0007669"/>
    <property type="project" value="TreeGrafter"/>
</dbReference>
<keyword evidence="4" id="KW-1185">Reference proteome</keyword>
<dbReference type="InterPro" id="IPR032715">
    <property type="entry name" value="NCOA6_TRADD-N"/>
</dbReference>
<feature type="compositionally biased region" description="Basic residues" evidence="1">
    <location>
        <begin position="2095"/>
        <end position="2104"/>
    </location>
</feature>
<feature type="compositionally biased region" description="Polar residues" evidence="1">
    <location>
        <begin position="701"/>
        <end position="717"/>
    </location>
</feature>
<dbReference type="GO" id="GO:0045944">
    <property type="term" value="P:positive regulation of transcription by RNA polymerase II"/>
    <property type="evidence" value="ECO:0007669"/>
    <property type="project" value="TreeGrafter"/>
</dbReference>
<feature type="region of interest" description="Disordered" evidence="1">
    <location>
        <begin position="2006"/>
        <end position="2104"/>
    </location>
</feature>
<feature type="region of interest" description="Disordered" evidence="1">
    <location>
        <begin position="1928"/>
        <end position="1964"/>
    </location>
</feature>
<feature type="region of interest" description="Disordered" evidence="1">
    <location>
        <begin position="220"/>
        <end position="252"/>
    </location>
</feature>
<feature type="compositionally biased region" description="Low complexity" evidence="1">
    <location>
        <begin position="1928"/>
        <end position="1959"/>
    </location>
</feature>
<feature type="domain" description="Nuclear receptor coactivator 6 TRADD-N" evidence="2">
    <location>
        <begin position="15"/>
        <end position="151"/>
    </location>
</feature>
<feature type="region of interest" description="Disordered" evidence="1">
    <location>
        <begin position="187"/>
        <end position="207"/>
    </location>
</feature>
<feature type="region of interest" description="Disordered" evidence="1">
    <location>
        <begin position="122"/>
        <end position="144"/>
    </location>
</feature>
<feature type="compositionally biased region" description="Basic and acidic residues" evidence="1">
    <location>
        <begin position="1377"/>
        <end position="1387"/>
    </location>
</feature>
<sequence length="2104" mass="224639">MAADSDGGGPAELIETVITCEGNLYDPQFPLRFNQIVCDLRKLLLKGEEKLHVNKVEPWNSVRVTFTIPREAAVRLQQLAQQADTALTQLGILSVQVEDQVISLRIASRCGGDAQEIVLRTGGNEVGSSGGSMQNGEPESNSASNANSIIRSVAQVLEASTAHFRSPNVVAPADGDPIPFLKASPPAVSLGSKSPAQAHPYQGPFPFTSMTHAAQAIHNRESLQQSSSQNSFPPPPYPSSQSALFKTQRSNSTENCTTAASGAANVALSSPLLVNLLLNDGVASQAVNKMPPPNAALMEKKLQRVQQANNPGSAIGGRQDQQIPSDVLQHHATSSAFVCVSADASASQRVQRFQQPVSDNILVTSVQNRVDPHLSIGQPPALLHSSDTLIQSPNSMSPVVNASSRQGNSANSMFQHQHQQPHQQQQQQQQQQLQNQQQQPLTQSTPCSQPNPVQNAQNLVSHQNHGVLTQTQRHLLVNQQQHSPYSSINDNLNSNNPTPPSNQNHLFQANQPNNGLSATVMSASVTPAVTSNLDQAVEQYLLSNNCQNQQLSQTSLSNPTTISLSTSHQSKAVPASFTDVSCMNFTADSPLTVFAQSTPISSAASAHLTVNDKNPARLTPNHNSISDKLPSSNRITSTNSSVSANIVPNFSQQTGRQPQNTFPSRPITDVSQVNQPWSSSGTTPISSTQKYGQEGLKEATAETSQIPNLHSPSLTSSGKERQMLINPLTGDLEPMPSESSSESETDERDTVPNSTSAVEFPLFSFPSPLNDRSNSMFSDDDDDDISSIVSRRADTTTTDQSDSEATVRSTNSDTSSVSRHRVRSTVSPSPTCNPSGEKIKLRLKLEKNEPVTPAYKVDVSFVSTSKKSDKGIASKGSPTNVSSPVGTPCVSNEEPRVPPLHISLRGRNAAVVVSSKKEKWKDEPFRSSELKKSGNSKLKTCTKDSSLKKVNSSEYQSGCKMSAKPFVNNTIDRDTISDLKLKNKCKGRNSCDSDDNLLSVEQGEVTSQYTPVYPTEAEVASILRSVPSDGHKMSLSVSNKIKKRDLKKKFPRERSLLTSYKMTDESPNHVFNKLDSGINKSSNTARTTKSKGASLFKSVVKTVAKDRSLVAARTANARSVTNGLSSNEPGSTTKTGGLLGVSSQRRLSGDSKDASFATGSATSGLISLKGKSSNLPKMLDVGSFKSVGTDNLSSNPESNVMNHNSTDLMKKGVNNKTGVKSKLSNCNKLKNELGLKLDCSLLKHKELEYKRSHFNKKPMNSLTVGRVQVLDQSSNKLHVVNSFDNSSSLPNQLNVMEKKTKQKLGEDTSKEASLKCESVVLKEEVGQVVKIAESLTGHGNESPARPSGENANTQGEDSGIESMDALSEKSPNQGESPCRKDEKESHIEGGRDFLSHHDHQKLLSSVPSVNPISHSDSICLEKKSLASDLPNAKVDKSIYDFDASCGDKDLGEPGPLEKRNLDSCRLLHNNHLVKSESDSVLGADNNIENINNNSRRNILVNSSNNLMRISSDIQSTDNPVHSLHFKSESDSKSSVSCLNSPAVEDPQPIRVTPALYTYSNPEKHLEDTPPPASPIEDELATSPAVSSARSVLETKLSPSPDQDHRESSSSISTSLRPKRKRKPDSETTQTTSTEGKASSDKLSSNVAEDGDQSIRSKSLLEQLLIEIPSGTSVEVRKATRNTRSQNQRLGHPSPDVSSTTTVTGGSKTPKNSPLGTDSESSSSKTRLPSLRAAAKRQRQTSENSNANDDSSTIRPNKRKCSENAAELIKACMGLEEGQGKKTVCSTSITCSPPLSTIAATQSSTMVLTIASSPVSQTLSAVTTSSLATPTITVDSKSNSSTVTPMKTRKGNSGNNEGDSSDDEPLSDILEKNRTKSGGTSRSSRTNNTRRSMRQTQSSSTPGTPRVQKAQPVTSAACLTTATATCTTNSAAETSSGSSSATSTASSTVPQTTSASTASSDRSKNIGSTIAGLDKLNMNVKCVVDVKVDDPNSLGCKLNNIVSGNSNNCKSSSSNSGTSALNSSKRGSTVKSSGVVGISVTSSSPSTQAPTTTVTSASISTSSAGSNNTSSQSDEINTRRKTRSNINAVDADLSNKRRRGSRDSK</sequence>
<feature type="compositionally biased region" description="Polar residues" evidence="1">
    <location>
        <begin position="1117"/>
        <end position="1146"/>
    </location>
</feature>
<dbReference type="InterPro" id="IPR026638">
    <property type="entry name" value="NCOA6"/>
</dbReference>
<gene>
    <name evidence="3" type="ORF">BEMITA_LOCUS5145</name>
</gene>
<reference evidence="3" key="1">
    <citation type="submission" date="2021-12" db="EMBL/GenBank/DDBJ databases">
        <authorList>
            <person name="King R."/>
        </authorList>
    </citation>
    <scope>NUCLEOTIDE SEQUENCE</scope>
</reference>
<feature type="compositionally biased region" description="Polar residues" evidence="1">
    <location>
        <begin position="876"/>
        <end position="885"/>
    </location>
</feature>
<accession>A0A9P0EZV0</accession>
<feature type="region of interest" description="Disordered" evidence="1">
    <location>
        <begin position="1117"/>
        <end position="1154"/>
    </location>
</feature>
<feature type="region of interest" description="Disordered" evidence="1">
    <location>
        <begin position="866"/>
        <end position="892"/>
    </location>
</feature>
<feature type="region of interest" description="Disordered" evidence="1">
    <location>
        <begin position="611"/>
        <end position="639"/>
    </location>
</feature>
<feature type="compositionally biased region" description="Polar residues" evidence="1">
    <location>
        <begin position="505"/>
        <end position="514"/>
    </location>
</feature>
<feature type="compositionally biased region" description="Polar residues" evidence="1">
    <location>
        <begin position="1831"/>
        <end position="1857"/>
    </location>
</feature>
<feature type="compositionally biased region" description="Polar residues" evidence="1">
    <location>
        <begin position="385"/>
        <end position="414"/>
    </location>
</feature>
<protein>
    <recommendedName>
        <fullName evidence="2">Nuclear receptor coactivator 6 TRADD-N domain-containing protein</fullName>
    </recommendedName>
</protein>
<dbReference type="PANTHER" id="PTHR15690">
    <property type="entry name" value="NUCLEAR RECEPTOR COACTIVATOR 6"/>
    <property type="match status" value="1"/>
</dbReference>
<evidence type="ECO:0000259" key="2">
    <source>
        <dbReference type="Pfam" id="PF13820"/>
    </source>
</evidence>
<feature type="compositionally biased region" description="Low complexity" evidence="1">
    <location>
        <begin position="1875"/>
        <end position="1900"/>
    </location>
</feature>
<feature type="compositionally biased region" description="Polar residues" evidence="1">
    <location>
        <begin position="651"/>
        <end position="691"/>
    </location>
</feature>
<feature type="compositionally biased region" description="Low complexity" evidence="1">
    <location>
        <begin position="486"/>
        <end position="504"/>
    </location>
</feature>
<feature type="region of interest" description="Disordered" evidence="1">
    <location>
        <begin position="1675"/>
        <end position="1759"/>
    </location>
</feature>